<comment type="caution">
    <text evidence="2">The sequence shown here is derived from an EMBL/GenBank/DDBJ whole genome shotgun (WGS) entry which is preliminary data.</text>
</comment>
<keyword evidence="1" id="KW-0812">Transmembrane</keyword>
<feature type="transmembrane region" description="Helical" evidence="1">
    <location>
        <begin position="81"/>
        <end position="99"/>
    </location>
</feature>
<proteinExistence type="predicted"/>
<accession>A0A0D7KC36</accession>
<keyword evidence="1" id="KW-0472">Membrane</keyword>
<organism evidence="2 3">
    <name type="scientific">Acidovorax temperans</name>
    <dbReference type="NCBI Taxonomy" id="80878"/>
    <lineage>
        <taxon>Bacteria</taxon>
        <taxon>Pseudomonadati</taxon>
        <taxon>Pseudomonadota</taxon>
        <taxon>Betaproteobacteria</taxon>
        <taxon>Burkholderiales</taxon>
        <taxon>Comamonadaceae</taxon>
        <taxon>Acidovorax</taxon>
    </lineage>
</organism>
<evidence type="ECO:0000256" key="1">
    <source>
        <dbReference type="SAM" id="Phobius"/>
    </source>
</evidence>
<dbReference type="AlphaFoldDB" id="A0A0D7KC36"/>
<keyword evidence="1" id="KW-1133">Transmembrane helix</keyword>
<evidence type="ECO:0000313" key="2">
    <source>
        <dbReference type="EMBL" id="KJA11830.1"/>
    </source>
</evidence>
<protein>
    <recommendedName>
        <fullName evidence="4">Riboflavin biosynthesis protein RibA</fullName>
    </recommendedName>
</protein>
<reference evidence="2 3" key="1">
    <citation type="submission" date="2014-12" db="EMBL/GenBank/DDBJ databases">
        <title>Isolation of bacteria from lake water.</title>
        <authorList>
            <person name="Sheng K.-Y."/>
            <person name="Chin P.-S."/>
            <person name="Chan K.-G."/>
            <person name="Tan G.S."/>
        </authorList>
    </citation>
    <scope>NUCLEOTIDE SEQUENCE [LARGE SCALE GENOMIC DNA]</scope>
    <source>
        <strain evidence="2 3">KY4</strain>
    </source>
</reference>
<evidence type="ECO:0000313" key="3">
    <source>
        <dbReference type="Proteomes" id="UP000032566"/>
    </source>
</evidence>
<evidence type="ECO:0008006" key="4">
    <source>
        <dbReference type="Google" id="ProtNLM"/>
    </source>
</evidence>
<keyword evidence="3" id="KW-1185">Reference proteome</keyword>
<sequence>MAYLLQGLFGERSLTKVAGLYPQKGQAESSMAAVMRLGGIQPGQVRLVGPHDARAPHREIFSYAMEPEPQGIARTFYQTHLVGGMAGAAAGLALYAWLWRAGHPMIASSPLLALIALVGFGTTFGLLAGGLLSMRPDHIRLITRVRSALRHDHWAVVAHPTTPEQAAQVKAVLHGSAAEVVSTL</sequence>
<dbReference type="Proteomes" id="UP000032566">
    <property type="component" value="Unassembled WGS sequence"/>
</dbReference>
<dbReference type="OrthoDB" id="8562850at2"/>
<dbReference type="RefSeq" id="WP_044396104.1">
    <property type="nucleotide sequence ID" value="NZ_JXYQ01000009.1"/>
</dbReference>
<dbReference type="PATRIC" id="fig|80878.5.peg.4167"/>
<dbReference type="EMBL" id="JXYQ01000009">
    <property type="protein sequence ID" value="KJA11830.1"/>
    <property type="molecule type" value="Genomic_DNA"/>
</dbReference>
<gene>
    <name evidence="2" type="ORF">RP29_03690</name>
</gene>
<feature type="transmembrane region" description="Helical" evidence="1">
    <location>
        <begin position="111"/>
        <end position="134"/>
    </location>
</feature>
<name>A0A0D7KC36_9BURK</name>